<dbReference type="AlphaFoldDB" id="A0AAN9PN98"/>
<organism evidence="2 3">
    <name type="scientific">Canavalia gladiata</name>
    <name type="common">Sword bean</name>
    <name type="synonym">Dolichos gladiatus</name>
    <dbReference type="NCBI Taxonomy" id="3824"/>
    <lineage>
        <taxon>Eukaryota</taxon>
        <taxon>Viridiplantae</taxon>
        <taxon>Streptophyta</taxon>
        <taxon>Embryophyta</taxon>
        <taxon>Tracheophyta</taxon>
        <taxon>Spermatophyta</taxon>
        <taxon>Magnoliopsida</taxon>
        <taxon>eudicotyledons</taxon>
        <taxon>Gunneridae</taxon>
        <taxon>Pentapetalae</taxon>
        <taxon>rosids</taxon>
        <taxon>fabids</taxon>
        <taxon>Fabales</taxon>
        <taxon>Fabaceae</taxon>
        <taxon>Papilionoideae</taxon>
        <taxon>50 kb inversion clade</taxon>
        <taxon>NPAAA clade</taxon>
        <taxon>indigoferoid/millettioid clade</taxon>
        <taxon>Phaseoleae</taxon>
        <taxon>Canavalia</taxon>
    </lineage>
</organism>
<feature type="region of interest" description="Disordered" evidence="1">
    <location>
        <begin position="126"/>
        <end position="145"/>
    </location>
</feature>
<evidence type="ECO:0000313" key="2">
    <source>
        <dbReference type="EMBL" id="KAK7305945.1"/>
    </source>
</evidence>
<feature type="compositionally biased region" description="Polar residues" evidence="1">
    <location>
        <begin position="17"/>
        <end position="26"/>
    </location>
</feature>
<reference evidence="2 3" key="1">
    <citation type="submission" date="2024-01" db="EMBL/GenBank/DDBJ databases">
        <title>The genomes of 5 underutilized Papilionoideae crops provide insights into root nodulation and disease resistanc.</title>
        <authorList>
            <person name="Jiang F."/>
        </authorList>
    </citation>
    <scope>NUCLEOTIDE SEQUENCE [LARGE SCALE GENOMIC DNA]</scope>
    <source>
        <strain evidence="2">LVBAO_FW01</strain>
        <tissue evidence="2">Leaves</tissue>
    </source>
</reference>
<keyword evidence="3" id="KW-1185">Reference proteome</keyword>
<dbReference type="EMBL" id="JAYMYQ010000011">
    <property type="protein sequence ID" value="KAK7305945.1"/>
    <property type="molecule type" value="Genomic_DNA"/>
</dbReference>
<sequence>MDTMGYMKEQETKDLGSINSINQGSEGETKNKAEKNLSRSQTKENQDTTISTSSMVGRKESDKEVVQDGKKNKLARKSVNEVKRKPCKWISDHGKEGACLKIEEGFDKVVKVVCQNIKNLIQRHPSKTVEPTPKHSSTSSKTLIPIGPITGAKAKRLQIEVETFLSF</sequence>
<gene>
    <name evidence="2" type="ORF">VNO77_43858</name>
</gene>
<feature type="compositionally biased region" description="Basic and acidic residues" evidence="1">
    <location>
        <begin position="27"/>
        <end position="46"/>
    </location>
</feature>
<name>A0AAN9PN98_CANGL</name>
<comment type="caution">
    <text evidence="2">The sequence shown here is derived from an EMBL/GenBank/DDBJ whole genome shotgun (WGS) entry which is preliminary data.</text>
</comment>
<evidence type="ECO:0000313" key="3">
    <source>
        <dbReference type="Proteomes" id="UP001367508"/>
    </source>
</evidence>
<feature type="compositionally biased region" description="Basic and acidic residues" evidence="1">
    <location>
        <begin position="57"/>
        <end position="71"/>
    </location>
</feature>
<accession>A0AAN9PN98</accession>
<evidence type="ECO:0000256" key="1">
    <source>
        <dbReference type="SAM" id="MobiDB-lite"/>
    </source>
</evidence>
<feature type="region of interest" description="Disordered" evidence="1">
    <location>
        <begin position="1"/>
        <end position="77"/>
    </location>
</feature>
<protein>
    <submittedName>
        <fullName evidence="2">Uncharacterized protein</fullName>
    </submittedName>
</protein>
<proteinExistence type="predicted"/>
<dbReference type="Proteomes" id="UP001367508">
    <property type="component" value="Unassembled WGS sequence"/>
</dbReference>